<feature type="region of interest" description="Disordered" evidence="11">
    <location>
        <begin position="282"/>
        <end position="304"/>
    </location>
</feature>
<evidence type="ECO:0000256" key="4">
    <source>
        <dbReference type="ARBA" id="ARBA00022490"/>
    </source>
</evidence>
<evidence type="ECO:0000256" key="5">
    <source>
        <dbReference type="ARBA" id="ARBA00022605"/>
    </source>
</evidence>
<feature type="binding site" evidence="9">
    <location>
        <position position="201"/>
    </location>
    <ligand>
        <name>substrate</name>
    </ligand>
</feature>
<comment type="caution">
    <text evidence="12">The sequence shown here is derived from an EMBL/GenBank/DDBJ whole genome shotgun (WGS) entry which is preliminary data.</text>
</comment>
<keyword evidence="7 9" id="KW-0413">Isomerase</keyword>
<dbReference type="GO" id="GO:0008837">
    <property type="term" value="F:diaminopimelate epimerase activity"/>
    <property type="evidence" value="ECO:0007669"/>
    <property type="project" value="UniProtKB-UniRule"/>
</dbReference>
<comment type="pathway">
    <text evidence="1 9">Amino-acid biosynthesis; L-lysine biosynthesis via DAP pathway; DL-2,6-diaminopimelate from LL-2,6-diaminopimelate: step 1/1.</text>
</comment>
<dbReference type="RefSeq" id="WP_114335473.1">
    <property type="nucleotide sequence ID" value="NZ_QMDL01000003.1"/>
</dbReference>
<evidence type="ECO:0000256" key="8">
    <source>
        <dbReference type="ARBA" id="ARBA00051712"/>
    </source>
</evidence>
<evidence type="ECO:0000313" key="12">
    <source>
        <dbReference type="EMBL" id="RMJ02600.1"/>
    </source>
</evidence>
<evidence type="ECO:0000256" key="3">
    <source>
        <dbReference type="ARBA" id="ARBA00013080"/>
    </source>
</evidence>
<organism evidence="12 13">
    <name type="scientific">Marinobacter litoralis</name>
    <dbReference type="NCBI Taxonomy" id="187981"/>
    <lineage>
        <taxon>Bacteria</taxon>
        <taxon>Pseudomonadati</taxon>
        <taxon>Pseudomonadota</taxon>
        <taxon>Gammaproteobacteria</taxon>
        <taxon>Pseudomonadales</taxon>
        <taxon>Marinobacteraceae</taxon>
        <taxon>Marinobacter</taxon>
    </lineage>
</organism>
<dbReference type="HAMAP" id="MF_00197">
    <property type="entry name" value="DAP_epimerase"/>
    <property type="match status" value="1"/>
</dbReference>
<feature type="binding site" evidence="9">
    <location>
        <begin position="219"/>
        <end position="220"/>
    </location>
    <ligand>
        <name>substrate</name>
    </ligand>
</feature>
<feature type="binding site" evidence="9">
    <location>
        <position position="75"/>
    </location>
    <ligand>
        <name>substrate</name>
    </ligand>
</feature>
<evidence type="ECO:0000313" key="13">
    <source>
        <dbReference type="Proteomes" id="UP000265903"/>
    </source>
</evidence>
<evidence type="ECO:0000256" key="11">
    <source>
        <dbReference type="SAM" id="MobiDB-lite"/>
    </source>
</evidence>
<dbReference type="FunFam" id="3.10.310.10:FF:000001">
    <property type="entry name" value="Diaminopimelate epimerase"/>
    <property type="match status" value="1"/>
</dbReference>
<feature type="binding site" evidence="9">
    <location>
        <position position="55"/>
    </location>
    <ligand>
        <name>substrate</name>
    </ligand>
</feature>
<evidence type="ECO:0000256" key="10">
    <source>
        <dbReference type="PROSITE-ProRule" id="PRU10125"/>
    </source>
</evidence>
<comment type="function">
    <text evidence="9">Catalyzes the stereoinversion of LL-2,6-diaminopimelate (L,L-DAP) to meso-diaminopimelate (meso-DAP), a precursor of L-lysine and an essential component of the bacterial peptidoglycan.</text>
</comment>
<keyword evidence="6 9" id="KW-0457">Lysine biosynthesis</keyword>
<protein>
    <recommendedName>
        <fullName evidence="3 9">Diaminopimelate epimerase</fullName>
        <shortName evidence="9">DAP epimerase</shortName>
        <ecNumber evidence="3 9">5.1.1.7</ecNumber>
    </recommendedName>
    <alternativeName>
        <fullName evidence="9">PLP-independent amino acid racemase</fullName>
    </alternativeName>
</protein>
<accession>A0A3M2RBD3</accession>
<dbReference type="Pfam" id="PF01678">
    <property type="entry name" value="DAP_epimerase"/>
    <property type="match status" value="2"/>
</dbReference>
<comment type="similarity">
    <text evidence="2 9">Belongs to the diaminopimelate epimerase family.</text>
</comment>
<evidence type="ECO:0000256" key="9">
    <source>
        <dbReference type="HAMAP-Rule" id="MF_00197"/>
    </source>
</evidence>
<dbReference type="EC" id="5.1.1.7" evidence="3 9"/>
<evidence type="ECO:0000256" key="2">
    <source>
        <dbReference type="ARBA" id="ARBA00010219"/>
    </source>
</evidence>
<comment type="catalytic activity">
    <reaction evidence="8 9">
        <text>(2S,6S)-2,6-diaminopimelate = meso-2,6-diaminopimelate</text>
        <dbReference type="Rhea" id="RHEA:15393"/>
        <dbReference type="ChEBI" id="CHEBI:57609"/>
        <dbReference type="ChEBI" id="CHEBI:57791"/>
        <dbReference type="EC" id="5.1.1.7"/>
    </reaction>
</comment>
<feature type="active site" description="Proton acceptor" evidence="9">
    <location>
        <position position="228"/>
    </location>
</feature>
<evidence type="ECO:0000256" key="7">
    <source>
        <dbReference type="ARBA" id="ARBA00023235"/>
    </source>
</evidence>
<proteinExistence type="inferred from homology"/>
<dbReference type="Proteomes" id="UP000265903">
    <property type="component" value="Unassembled WGS sequence"/>
</dbReference>
<dbReference type="EMBL" id="QMDL01000003">
    <property type="protein sequence ID" value="RMJ02600.1"/>
    <property type="molecule type" value="Genomic_DNA"/>
</dbReference>
<dbReference type="GO" id="GO:0005829">
    <property type="term" value="C:cytosol"/>
    <property type="evidence" value="ECO:0007669"/>
    <property type="project" value="TreeGrafter"/>
</dbReference>
<sequence>MTQQRRGQGPLLRFTKMHGLGNDFMVVDAISQQFRLNPEMIRELANRNFGIGFDQLLVVEPPGLPDVDFRYRIFNADGSEVEQCGNGARCFARFVRDQRLTNKRVIRVQTAKGIIELRISKDGQVLVNMGVPELNPPAIPFAANSEKTVYTVDVEAQTVELSAVSMGNPHGVLVVEDVDTAPVSTLGPLLEKHPRFPARANIGFLQIIDRGHARLRVFERGSGETLACGSGACAAVVAGRLRGLLDERVTVELRGGPLVIEWQGEGSPVMMEGPATTVFDGQLRLPGDTPPRRRKSSRTYKNRA</sequence>
<feature type="binding site" evidence="9">
    <location>
        <position position="168"/>
    </location>
    <ligand>
        <name>substrate</name>
    </ligand>
</feature>
<dbReference type="PANTHER" id="PTHR31689:SF0">
    <property type="entry name" value="DIAMINOPIMELATE EPIMERASE"/>
    <property type="match status" value="1"/>
</dbReference>
<evidence type="ECO:0000256" key="6">
    <source>
        <dbReference type="ARBA" id="ARBA00023154"/>
    </source>
</evidence>
<feature type="binding site" evidence="9">
    <location>
        <begin position="229"/>
        <end position="230"/>
    </location>
    <ligand>
        <name>substrate</name>
    </ligand>
</feature>
<feature type="active site" evidence="10">
    <location>
        <position position="84"/>
    </location>
</feature>
<dbReference type="GO" id="GO:0009089">
    <property type="term" value="P:lysine biosynthetic process via diaminopimelate"/>
    <property type="evidence" value="ECO:0007669"/>
    <property type="project" value="UniProtKB-UniRule"/>
</dbReference>
<dbReference type="UniPathway" id="UPA00034">
    <property type="reaction ID" value="UER00025"/>
</dbReference>
<reference evidence="12 13" key="1">
    <citation type="submission" date="2018-08" db="EMBL/GenBank/DDBJ databases">
        <title>Whole Genome Sequence of the Moderate Halophilic Marine Bacterium Marinobacter litoralis Sw-45.</title>
        <authorList>
            <person name="Musa H."/>
        </authorList>
    </citation>
    <scope>NUCLEOTIDE SEQUENCE [LARGE SCALE GENOMIC DNA]</scope>
    <source>
        <strain evidence="12 13">Sw-45</strain>
    </source>
</reference>
<feature type="compositionally biased region" description="Basic residues" evidence="11">
    <location>
        <begin position="292"/>
        <end position="304"/>
    </location>
</feature>
<dbReference type="PANTHER" id="PTHR31689">
    <property type="entry name" value="DIAMINOPIMELATE EPIMERASE, CHLOROPLASTIC"/>
    <property type="match status" value="1"/>
</dbReference>
<keyword evidence="5 9" id="KW-0028">Amino-acid biosynthesis</keyword>
<dbReference type="PROSITE" id="PS01326">
    <property type="entry name" value="DAP_EPIMERASE"/>
    <property type="match status" value="1"/>
</dbReference>
<dbReference type="InterPro" id="IPR018510">
    <property type="entry name" value="DAP_epimerase_AS"/>
</dbReference>
<feature type="site" description="Important for dimerization" evidence="9">
    <location>
        <position position="279"/>
    </location>
</feature>
<dbReference type="OrthoDB" id="9805408at2"/>
<feature type="active site" description="Proton donor" evidence="9">
    <location>
        <position position="84"/>
    </location>
</feature>
<keyword evidence="4 9" id="KW-0963">Cytoplasm</keyword>
<comment type="subcellular location">
    <subcellularLocation>
        <location evidence="9">Cytoplasm</location>
    </subcellularLocation>
</comment>
<dbReference type="AlphaFoldDB" id="A0A3M2RBD3"/>
<dbReference type="SUPFAM" id="SSF54506">
    <property type="entry name" value="Diaminopimelate epimerase-like"/>
    <property type="match status" value="1"/>
</dbReference>
<dbReference type="InterPro" id="IPR001653">
    <property type="entry name" value="DAP_epimerase_DapF"/>
</dbReference>
<feature type="site" description="Could be important to modulate the pK values of the two catalytic cysteine residues" evidence="9">
    <location>
        <position position="219"/>
    </location>
</feature>
<keyword evidence="13" id="KW-1185">Reference proteome</keyword>
<feature type="binding site" evidence="9">
    <location>
        <position position="22"/>
    </location>
    <ligand>
        <name>substrate</name>
    </ligand>
</feature>
<gene>
    <name evidence="9 12" type="primary">dapF</name>
    <name evidence="12" type="ORF">DOQ08_02063</name>
</gene>
<comment type="subunit">
    <text evidence="9">Homodimer.</text>
</comment>
<evidence type="ECO:0000256" key="1">
    <source>
        <dbReference type="ARBA" id="ARBA00005196"/>
    </source>
</evidence>
<feature type="binding site" evidence="9">
    <location>
        <begin position="85"/>
        <end position="86"/>
    </location>
    <ligand>
        <name>substrate</name>
    </ligand>
</feature>
<dbReference type="Gene3D" id="3.10.310.10">
    <property type="entry name" value="Diaminopimelate Epimerase, Chain A, domain 1"/>
    <property type="match status" value="2"/>
</dbReference>
<feature type="site" description="Could be important to modulate the pK values of the two catalytic cysteine residues" evidence="9">
    <location>
        <position position="170"/>
    </location>
</feature>
<dbReference type="NCBIfam" id="TIGR00652">
    <property type="entry name" value="DapF"/>
    <property type="match status" value="1"/>
</dbReference>
<name>A0A3M2RBD3_9GAMM</name>